<proteinExistence type="inferred from homology"/>
<dbReference type="Pfam" id="PF01432">
    <property type="entry name" value="Peptidase_M3"/>
    <property type="match status" value="1"/>
</dbReference>
<dbReference type="FunFam" id="1.10.1370.40:FF:000008">
    <property type="entry name" value="Oligopeptidase, putative"/>
    <property type="match status" value="1"/>
</dbReference>
<dbReference type="AlphaFoldDB" id="A0A6P4F941"/>
<evidence type="ECO:0000256" key="7">
    <source>
        <dbReference type="RuleBase" id="RU003435"/>
    </source>
</evidence>
<evidence type="ECO:0000256" key="4">
    <source>
        <dbReference type="ARBA" id="ARBA00022801"/>
    </source>
</evidence>
<evidence type="ECO:0000313" key="9">
    <source>
        <dbReference type="RefSeq" id="XP_016981931.1"/>
    </source>
</evidence>
<dbReference type="OrthoDB" id="534666at2759"/>
<dbReference type="InterPro" id="IPR024079">
    <property type="entry name" value="MetalloPept_cat_dom_sf"/>
</dbReference>
<dbReference type="Gene3D" id="1.10.1370.40">
    <property type="match status" value="1"/>
</dbReference>
<feature type="domain" description="Peptidase M3A/M3B catalytic" evidence="8">
    <location>
        <begin position="264"/>
        <end position="721"/>
    </location>
</feature>
<dbReference type="PANTHER" id="PTHR11804:SF83">
    <property type="entry name" value="LD37516P"/>
    <property type="match status" value="1"/>
</dbReference>
<gene>
    <name evidence="9" type="primary">LOC108046623</name>
</gene>
<dbReference type="InterPro" id="IPR024077">
    <property type="entry name" value="Neurolysin/TOP_dom2"/>
</dbReference>
<organism evidence="9">
    <name type="scientific">Drosophila rhopaloa</name>
    <name type="common">Fruit fly</name>
    <dbReference type="NCBI Taxonomy" id="1041015"/>
    <lineage>
        <taxon>Eukaryota</taxon>
        <taxon>Metazoa</taxon>
        <taxon>Ecdysozoa</taxon>
        <taxon>Arthropoda</taxon>
        <taxon>Hexapoda</taxon>
        <taxon>Insecta</taxon>
        <taxon>Pterygota</taxon>
        <taxon>Neoptera</taxon>
        <taxon>Endopterygota</taxon>
        <taxon>Diptera</taxon>
        <taxon>Brachycera</taxon>
        <taxon>Muscomorpha</taxon>
        <taxon>Ephydroidea</taxon>
        <taxon>Drosophilidae</taxon>
        <taxon>Drosophila</taxon>
        <taxon>Sophophora</taxon>
    </lineage>
</organism>
<dbReference type="InterPro" id="IPR034005">
    <property type="entry name" value="M3A_DCP"/>
</dbReference>
<name>A0A6P4F941_DRORH</name>
<dbReference type="Gene3D" id="3.40.390.10">
    <property type="entry name" value="Collagenase (Catalytic Domain)"/>
    <property type="match status" value="1"/>
</dbReference>
<keyword evidence="4 7" id="KW-0378">Hydrolase</keyword>
<evidence type="ECO:0000256" key="1">
    <source>
        <dbReference type="ARBA" id="ARBA00006040"/>
    </source>
</evidence>
<reference evidence="9" key="1">
    <citation type="submission" date="2025-08" db="UniProtKB">
        <authorList>
            <consortium name="RefSeq"/>
        </authorList>
    </citation>
    <scope>IDENTIFICATION</scope>
</reference>
<dbReference type="RefSeq" id="XP_016981931.1">
    <property type="nucleotide sequence ID" value="XM_017126442.1"/>
</dbReference>
<dbReference type="Gene3D" id="1.10.1370.10">
    <property type="entry name" value="Neurolysin, domain 3"/>
    <property type="match status" value="1"/>
</dbReference>
<dbReference type="PANTHER" id="PTHR11804">
    <property type="entry name" value="PROTEASE M3 THIMET OLIGOPEPTIDASE-RELATED"/>
    <property type="match status" value="1"/>
</dbReference>
<accession>A0A6P4F941</accession>
<evidence type="ECO:0000256" key="2">
    <source>
        <dbReference type="ARBA" id="ARBA00022670"/>
    </source>
</evidence>
<dbReference type="GO" id="GO:0046872">
    <property type="term" value="F:metal ion binding"/>
    <property type="evidence" value="ECO:0007669"/>
    <property type="project" value="UniProtKB-UniRule"/>
</dbReference>
<dbReference type="SUPFAM" id="SSF55486">
    <property type="entry name" value="Metalloproteases ('zincins'), catalytic domain"/>
    <property type="match status" value="1"/>
</dbReference>
<dbReference type="FunFam" id="3.40.390.10:FF:000059">
    <property type="entry name" value="Oligopeptidase, putative"/>
    <property type="match status" value="1"/>
</dbReference>
<keyword evidence="2 7" id="KW-0645">Protease</keyword>
<dbReference type="CDD" id="cd06456">
    <property type="entry name" value="M3A_DCP"/>
    <property type="match status" value="1"/>
</dbReference>
<dbReference type="InterPro" id="IPR001567">
    <property type="entry name" value="Pept_M3A_M3B_dom"/>
</dbReference>
<sequence length="732" mass="81579">MLNLLRRRPASVPLIRAAFSAPLHTAESRPGYIVLVPEIGEEGPLGEGVLKPDGLPAFSDITIEMCLGAIGQQASAVENSVKALESDLQNGKQLDAGGIFRELDTVTGPLETTWGVAKALYLGNSTLIPTKSYMNIHERARNARAAKFCNRTVYKALQDGSAESGPDEQRLRQKFLLEGKLNGLTLDKDKQDGLKELLTHLGRERANFKNKVNMAVHSFGQVITDFNLVRDFPPPLLEATARDPGQPLEGPWKITLQPQVVDGFLKHCPERLQRWNVWRASVLKASSQQEKSLENSTHLEKIRGLRKRQANLLGYANFADMSMQTKMVGSVDNLKQIFAKLLKFAGPAQSVELDKLQRFAQDSGCDYKLEAYDVAYWRRKQLMAEHGLQEQKLSEFFPLPRVISGMFALSENLFGIQIVEQPNAEVWHPAVKFYDVFDADSSNSSTPVGGFYVDCYSKEHKFGRNNGWMVGIRNSNRSAGLTPLCALIFNFSEPLRSSADGRPPLLGYDDLQMLFKTFGSGLQHLLTQAGYSDLAGLSNIEWDASQVSGHVMSNFLDDPTVIRSLSGHFSSGEPLEAELSQKMRLLKTQLAGYNLCQDLYLADLDVELHRSNAFWLEIVRKLWPVYHSMPLDKKDAHPCSLTDIFAGDWAAAQFSHLYSRLIAADISSSFAEQRSEKNYADVGRRYKQTFLSSGGSVPTAEVFRRFQGRDPSGEALLKSLDIFELSQTTDSN</sequence>
<keyword evidence="5 7" id="KW-0862">Zinc</keyword>
<keyword evidence="3 7" id="KW-0479">Metal-binding</keyword>
<evidence type="ECO:0000256" key="6">
    <source>
        <dbReference type="ARBA" id="ARBA00023049"/>
    </source>
</evidence>
<comment type="similarity">
    <text evidence="1 7">Belongs to the peptidase M3 family.</text>
</comment>
<protein>
    <submittedName>
        <fullName evidence="9">Oligopeptidase A</fullName>
    </submittedName>
</protein>
<dbReference type="GO" id="GO:0006508">
    <property type="term" value="P:proteolysis"/>
    <property type="evidence" value="ECO:0007669"/>
    <property type="project" value="UniProtKB-KW"/>
</dbReference>
<evidence type="ECO:0000256" key="5">
    <source>
        <dbReference type="ARBA" id="ARBA00022833"/>
    </source>
</evidence>
<dbReference type="GeneID" id="108046623"/>
<dbReference type="RefSeq" id="XP_016981931.2">
    <property type="nucleotide sequence ID" value="XM_017126442.2"/>
</dbReference>
<keyword evidence="6 7" id="KW-0482">Metalloprotease</keyword>
<comment type="cofactor">
    <cofactor evidence="7">
        <name>Zn(2+)</name>
        <dbReference type="ChEBI" id="CHEBI:29105"/>
    </cofactor>
    <text evidence="7">Binds 1 zinc ion.</text>
</comment>
<dbReference type="GO" id="GO:0004222">
    <property type="term" value="F:metalloendopeptidase activity"/>
    <property type="evidence" value="ECO:0007669"/>
    <property type="project" value="InterPro"/>
</dbReference>
<dbReference type="InterPro" id="IPR045090">
    <property type="entry name" value="Pept_M3A_M3B"/>
</dbReference>
<dbReference type="OMA" id="QPLEGPW"/>
<evidence type="ECO:0000259" key="8">
    <source>
        <dbReference type="Pfam" id="PF01432"/>
    </source>
</evidence>
<evidence type="ECO:0000256" key="3">
    <source>
        <dbReference type="ARBA" id="ARBA00022723"/>
    </source>
</evidence>